<organism evidence="1 2">
    <name type="scientific">Brachionus calyciflorus</name>
    <dbReference type="NCBI Taxonomy" id="104777"/>
    <lineage>
        <taxon>Eukaryota</taxon>
        <taxon>Metazoa</taxon>
        <taxon>Spiralia</taxon>
        <taxon>Gnathifera</taxon>
        <taxon>Rotifera</taxon>
        <taxon>Eurotatoria</taxon>
        <taxon>Monogononta</taxon>
        <taxon>Pseudotrocha</taxon>
        <taxon>Ploima</taxon>
        <taxon>Brachionidae</taxon>
        <taxon>Brachionus</taxon>
    </lineage>
</organism>
<dbReference type="EMBL" id="CAJNOC010002047">
    <property type="protein sequence ID" value="CAF0909191.1"/>
    <property type="molecule type" value="Genomic_DNA"/>
</dbReference>
<name>A0A814A8T4_9BILA</name>
<protein>
    <submittedName>
        <fullName evidence="1">Uncharacterized protein</fullName>
    </submittedName>
</protein>
<accession>A0A814A8T4</accession>
<comment type="caution">
    <text evidence="1">The sequence shown here is derived from an EMBL/GenBank/DDBJ whole genome shotgun (WGS) entry which is preliminary data.</text>
</comment>
<keyword evidence="2" id="KW-1185">Reference proteome</keyword>
<evidence type="ECO:0000313" key="1">
    <source>
        <dbReference type="EMBL" id="CAF0909191.1"/>
    </source>
</evidence>
<dbReference type="AlphaFoldDB" id="A0A814A8T4"/>
<reference evidence="1" key="1">
    <citation type="submission" date="2021-02" db="EMBL/GenBank/DDBJ databases">
        <authorList>
            <person name="Nowell W R."/>
        </authorList>
    </citation>
    <scope>NUCLEOTIDE SEQUENCE</scope>
    <source>
        <strain evidence="1">Ploen Becks lab</strain>
    </source>
</reference>
<dbReference type="Proteomes" id="UP000663879">
    <property type="component" value="Unassembled WGS sequence"/>
</dbReference>
<proteinExistence type="predicted"/>
<gene>
    <name evidence="1" type="ORF">OXX778_LOCUS11807</name>
</gene>
<evidence type="ECO:0000313" key="2">
    <source>
        <dbReference type="Proteomes" id="UP000663879"/>
    </source>
</evidence>
<feature type="non-terminal residue" evidence="1">
    <location>
        <position position="343"/>
    </location>
</feature>
<dbReference type="OrthoDB" id="10180573at2759"/>
<sequence>MLQIKLNKSNLEIKRLVDITINNIEKYNLNLDKEPLRRSKKNETLRNLDAWNKISYDFFGNILYKNTLNIYSWWKRDTNNYRSKVKLKLNERQNEDMEIDQKEIRKPDEIKIVLTDEDVNLLQNFISNYQYRSKFNTEFDDFLSERLQKHEIKCWLRSKSNWFKKERSQKSLAPFWSGFFSCLDPKCQNKFKASIKNDLKISRTIRQLSSTQIQNNHIIVIPYLKTTHESIIKPKIHCTGKKRVEQQVECLAHGVSKTVFDNFIFNEANESFIRQKVTNRFTLSMMKSSLVHFYKISNEVFVDALATKNITDQIVTTENSQLKGFIHNISLDPFGYLLMSQVQ</sequence>